<gene>
    <name evidence="5" type="ORF">UW22_C0075G0008</name>
</gene>
<feature type="domain" description="Glycosyltransferase 2-like" evidence="4">
    <location>
        <begin position="19"/>
        <end position="170"/>
    </location>
</feature>
<evidence type="ECO:0000256" key="2">
    <source>
        <dbReference type="ARBA" id="ARBA00022676"/>
    </source>
</evidence>
<dbReference type="GO" id="GO:0016757">
    <property type="term" value="F:glycosyltransferase activity"/>
    <property type="evidence" value="ECO:0007669"/>
    <property type="project" value="UniProtKB-KW"/>
</dbReference>
<dbReference type="Proteomes" id="UP000034617">
    <property type="component" value="Unassembled WGS sequence"/>
</dbReference>
<comment type="caution">
    <text evidence="5">The sequence shown here is derived from an EMBL/GenBank/DDBJ whole genome shotgun (WGS) entry which is preliminary data.</text>
</comment>
<sequence length="253" mass="28848">MPDAQSEKNYSNHTTPLISVVIPAYNEGKYISSCLEALVKQKTTRRFEVIVVNNNSSDDTIKISNKFTEKLQLKIILAKHQGRGSARFAGFKKALGQIILSTDADASVPENWLEKIVARFESDPRLIAITGVCKIVDSSFLTNTLFNFFQPAAMRIYRLIYGHYWLSGFNFAISKEAYLTSGGFNPELNSQEDIDLSFKVNRICRIEFLPDLCVTVSGRRFRNGLLRGVAPYFKTFVSYFWLKRKDVYLDNPR</sequence>
<reference evidence="5 6" key="1">
    <citation type="journal article" date="2015" name="Nature">
        <title>rRNA introns, odd ribosomes, and small enigmatic genomes across a large radiation of phyla.</title>
        <authorList>
            <person name="Brown C.T."/>
            <person name="Hug L.A."/>
            <person name="Thomas B.C."/>
            <person name="Sharon I."/>
            <person name="Castelle C.J."/>
            <person name="Singh A."/>
            <person name="Wilkins M.J."/>
            <person name="Williams K.H."/>
            <person name="Banfield J.F."/>
        </authorList>
    </citation>
    <scope>NUCLEOTIDE SEQUENCE [LARGE SCALE GENOMIC DNA]</scope>
</reference>
<evidence type="ECO:0000313" key="6">
    <source>
        <dbReference type="Proteomes" id="UP000034617"/>
    </source>
</evidence>
<evidence type="ECO:0000256" key="3">
    <source>
        <dbReference type="ARBA" id="ARBA00022679"/>
    </source>
</evidence>
<dbReference type="EMBL" id="LCHM01000075">
    <property type="protein sequence ID" value="KKT34440.1"/>
    <property type="molecule type" value="Genomic_DNA"/>
</dbReference>
<comment type="similarity">
    <text evidence="1">Belongs to the glycosyltransferase 2 family.</text>
</comment>
<dbReference type="PANTHER" id="PTHR43630:SF1">
    <property type="entry name" value="POLY-BETA-1,6-N-ACETYL-D-GLUCOSAMINE SYNTHASE"/>
    <property type="match status" value="1"/>
</dbReference>
<dbReference type="SUPFAM" id="SSF53448">
    <property type="entry name" value="Nucleotide-diphospho-sugar transferases"/>
    <property type="match status" value="1"/>
</dbReference>
<dbReference type="PANTHER" id="PTHR43630">
    <property type="entry name" value="POLY-BETA-1,6-N-ACETYL-D-GLUCOSAMINE SYNTHASE"/>
    <property type="match status" value="1"/>
</dbReference>
<dbReference type="InterPro" id="IPR029044">
    <property type="entry name" value="Nucleotide-diphossugar_trans"/>
</dbReference>
<dbReference type="Pfam" id="PF00535">
    <property type="entry name" value="Glycos_transf_2"/>
    <property type="match status" value="1"/>
</dbReference>
<accession>A0A0G1GIS4</accession>
<keyword evidence="3 5" id="KW-0808">Transferase</keyword>
<organism evidence="5 6">
    <name type="scientific">Candidatus Gottesmanbacteria bacterium GW2011_GWB1_44_11c</name>
    <dbReference type="NCBI Taxonomy" id="1618447"/>
    <lineage>
        <taxon>Bacteria</taxon>
        <taxon>Candidatus Gottesmaniibacteriota</taxon>
    </lineage>
</organism>
<evidence type="ECO:0000256" key="1">
    <source>
        <dbReference type="ARBA" id="ARBA00006739"/>
    </source>
</evidence>
<evidence type="ECO:0000313" key="5">
    <source>
        <dbReference type="EMBL" id="KKT34440.1"/>
    </source>
</evidence>
<dbReference type="CDD" id="cd06423">
    <property type="entry name" value="CESA_like"/>
    <property type="match status" value="1"/>
</dbReference>
<dbReference type="AlphaFoldDB" id="A0A0G1GIS4"/>
<dbReference type="InterPro" id="IPR001173">
    <property type="entry name" value="Glyco_trans_2-like"/>
</dbReference>
<protein>
    <submittedName>
        <fullName evidence="5">Glycosyl transferase</fullName>
    </submittedName>
</protein>
<dbReference type="Gene3D" id="3.90.550.10">
    <property type="entry name" value="Spore Coat Polysaccharide Biosynthesis Protein SpsA, Chain A"/>
    <property type="match status" value="1"/>
</dbReference>
<name>A0A0G1GIS4_9BACT</name>
<proteinExistence type="inferred from homology"/>
<evidence type="ECO:0000259" key="4">
    <source>
        <dbReference type="Pfam" id="PF00535"/>
    </source>
</evidence>
<keyword evidence="2" id="KW-0328">Glycosyltransferase</keyword>